<sequence length="65" mass="5847">GWPATGAGGALTTGGRGAVVFFAGGRRGSRPLFGWITGAVGAVASGIGNCPSAGSTIGGGIGGGG</sequence>
<reference evidence="1 2" key="1">
    <citation type="submission" date="2014-03" db="EMBL/GenBank/DDBJ databases">
        <title>Bradyrhizobium valentinum sp. nov., isolated from effective nodules of Lupinus mariae-josephae, a lupine endemic of basic-lime soils in Eastern Spain.</title>
        <authorList>
            <person name="Duran D."/>
            <person name="Rey L."/>
            <person name="Navarro A."/>
            <person name="Busquets A."/>
            <person name="Imperial J."/>
            <person name="Ruiz-Argueso T."/>
        </authorList>
    </citation>
    <scope>NUCLEOTIDE SEQUENCE [LARGE SCALE GENOMIC DNA]</scope>
    <source>
        <strain evidence="1 2">LmjM3</strain>
    </source>
</reference>
<gene>
    <name evidence="1" type="ORF">CP49_26560</name>
</gene>
<feature type="non-terminal residue" evidence="1">
    <location>
        <position position="65"/>
    </location>
</feature>
<protein>
    <submittedName>
        <fullName evidence="1">Uncharacterized protein</fullName>
    </submittedName>
</protein>
<feature type="non-terminal residue" evidence="1">
    <location>
        <position position="1"/>
    </location>
</feature>
<keyword evidence="2" id="KW-1185">Reference proteome</keyword>
<dbReference type="EMBL" id="LLXX01000215">
    <property type="protein sequence ID" value="KRQ93954.1"/>
    <property type="molecule type" value="Genomic_DNA"/>
</dbReference>
<evidence type="ECO:0000313" key="1">
    <source>
        <dbReference type="EMBL" id="KRQ93954.1"/>
    </source>
</evidence>
<accession>A0A0R3KMB6</accession>
<comment type="caution">
    <text evidence="1">The sequence shown here is derived from an EMBL/GenBank/DDBJ whole genome shotgun (WGS) entry which is preliminary data.</text>
</comment>
<dbReference type="AlphaFoldDB" id="A0A0R3KMB6"/>
<name>A0A0R3KMB6_9BRAD</name>
<dbReference type="Proteomes" id="UP000051913">
    <property type="component" value="Unassembled WGS sequence"/>
</dbReference>
<proteinExistence type="predicted"/>
<organism evidence="1 2">
    <name type="scientific">Bradyrhizobium valentinum</name>
    <dbReference type="NCBI Taxonomy" id="1518501"/>
    <lineage>
        <taxon>Bacteria</taxon>
        <taxon>Pseudomonadati</taxon>
        <taxon>Pseudomonadota</taxon>
        <taxon>Alphaproteobacteria</taxon>
        <taxon>Hyphomicrobiales</taxon>
        <taxon>Nitrobacteraceae</taxon>
        <taxon>Bradyrhizobium</taxon>
    </lineage>
</organism>
<evidence type="ECO:0000313" key="2">
    <source>
        <dbReference type="Proteomes" id="UP000051913"/>
    </source>
</evidence>